<dbReference type="AlphaFoldDB" id="A0A2S7E5V5"/>
<name>A0A2S7E5V5_9XANT</name>
<sequence length="309" mass="35778">MSTEFFEAKVHDTISLEELSEIIHAHENDLDVETIKSMSHLLQGACLNPQWFLEYLHQQLKKNFDSDETHGNLFSSNSFVLDRKLLNKRSGLYSFLVRANVWLPAADSLRKNTRKNLFAENLWHDHSFHLLTAGLLGPGYGTEICEYDFNACTGLRDEEVDTSAYRELRLKQGSALFMEKNKTIHTQLPPEQPSVSLNLIFQPYSALTRQYIFDRIDAHRLRIKSIHYTSHLNSTATQNLVNICGSFANDNTKQIMLDLYRRLLDRVDQNEPALLILLGWFKQLGIEYEAIDHHHRKISPLMKHVLETL</sequence>
<keyword evidence="2" id="KW-1185">Reference proteome</keyword>
<dbReference type="RefSeq" id="WP_128418448.1">
    <property type="nucleotide sequence ID" value="NZ_MDEJ01000238.1"/>
</dbReference>
<protein>
    <submittedName>
        <fullName evidence="1">Uncharacterized protein</fullName>
    </submittedName>
</protein>
<gene>
    <name evidence="1" type="ORF">XpopCFBP1817_19965</name>
</gene>
<evidence type="ECO:0000313" key="1">
    <source>
        <dbReference type="EMBL" id="PPU85502.1"/>
    </source>
</evidence>
<reference evidence="2" key="1">
    <citation type="submission" date="2016-08" db="EMBL/GenBank/DDBJ databases">
        <authorList>
            <person name="Merda D."/>
            <person name="Briand M."/>
            <person name="Taghouti G."/>
            <person name="Carrere S."/>
            <person name="Gouzy J."/>
            <person name="Portier P."/>
            <person name="Jacques M.-A."/>
            <person name="Fischer-Le Saux M."/>
        </authorList>
    </citation>
    <scope>NUCLEOTIDE SEQUENCE [LARGE SCALE GENOMIC DNA]</scope>
    <source>
        <strain evidence="2">CFBP1817</strain>
    </source>
</reference>
<dbReference type="EMBL" id="MDEJ01000238">
    <property type="protein sequence ID" value="PPU85502.1"/>
    <property type="molecule type" value="Genomic_DNA"/>
</dbReference>
<comment type="caution">
    <text evidence="1">The sequence shown here is derived from an EMBL/GenBank/DDBJ whole genome shotgun (WGS) entry which is preliminary data.</text>
</comment>
<accession>A0A2S7E5V5</accession>
<dbReference type="Proteomes" id="UP000239939">
    <property type="component" value="Unassembled WGS sequence"/>
</dbReference>
<organism evidence="1 2">
    <name type="scientific">Xanthomonas populi</name>
    <dbReference type="NCBI Taxonomy" id="53414"/>
    <lineage>
        <taxon>Bacteria</taxon>
        <taxon>Pseudomonadati</taxon>
        <taxon>Pseudomonadota</taxon>
        <taxon>Gammaproteobacteria</taxon>
        <taxon>Lysobacterales</taxon>
        <taxon>Lysobacteraceae</taxon>
        <taxon>Xanthomonas</taxon>
    </lineage>
</organism>
<dbReference type="OrthoDB" id="8778913at2"/>
<proteinExistence type="predicted"/>
<evidence type="ECO:0000313" key="2">
    <source>
        <dbReference type="Proteomes" id="UP000239939"/>
    </source>
</evidence>